<feature type="non-terminal residue" evidence="1">
    <location>
        <position position="1"/>
    </location>
</feature>
<sequence>HKILIIITLLVSSGPAFNYVLNADNEVSALSVVVSSLYVNSPTGPVNPGVTVRITITGSISSQYDLKTVTLYYRLNGGSFAYQQTTVSGSYNLLKIIGSYSENDLVEYYAIAKGFIFEPLSSSTDRHPNSGYQSFTVVSNNEAPEIVLVSPTSGTTFPAGTDITVSATITDPDGNLHSSGKDIRWDYKPAGGSWTQGGLDVDMDLWSGSIYQFTFSQNSYGTMIRYLIKAYDTNFVYTFSPGSDWYYLTFGGDNRDPWDDYYNIPTQLVSGSAINHVTFGIRDLDSGFSLDGVNKEIQWRQVGGSWNSVTGVYESGTALDMNYGADLTNLPFGMDIEIRGYFADIKGNDYTVTPGYTRSVLDGEDPIVVSGPTLIGPSNNVLPTVWQVDVNDFQTGVLACYLDYSRNGAGFVEASTMQLISGTNNDGIYNGTVPTWNKTDTIQTQVRCRDNAAPANWVTYTNPGSITLQDGSAPYYNNFQLEVTIDDENDALVSVEAWDDLSPLSSITGPTLYYAYSSNGGSSYSSWISLGVMSSYDNGQCGAICDYVWSGILPKESITNGWLYKFRVSGVDLAGNPGTYDDPGAYLASDGTAPVFELPTNLVPDESNIYEGDFVELTVNVTDNHIDYVKMSYRESLSDPVVWYDLVNTVGN</sequence>
<name>A0A0F9GS88_9ZZZZ</name>
<dbReference type="AlphaFoldDB" id="A0A0F9GS88"/>
<dbReference type="EMBL" id="LAZR01027354">
    <property type="protein sequence ID" value="KKL65982.1"/>
    <property type="molecule type" value="Genomic_DNA"/>
</dbReference>
<evidence type="ECO:0000313" key="1">
    <source>
        <dbReference type="EMBL" id="KKL65982.1"/>
    </source>
</evidence>
<proteinExistence type="predicted"/>
<protein>
    <submittedName>
        <fullName evidence="1">Uncharacterized protein</fullName>
    </submittedName>
</protein>
<feature type="non-terminal residue" evidence="1">
    <location>
        <position position="652"/>
    </location>
</feature>
<accession>A0A0F9GS88</accession>
<organism evidence="1">
    <name type="scientific">marine sediment metagenome</name>
    <dbReference type="NCBI Taxonomy" id="412755"/>
    <lineage>
        <taxon>unclassified sequences</taxon>
        <taxon>metagenomes</taxon>
        <taxon>ecological metagenomes</taxon>
    </lineage>
</organism>
<reference evidence="1" key="1">
    <citation type="journal article" date="2015" name="Nature">
        <title>Complex archaea that bridge the gap between prokaryotes and eukaryotes.</title>
        <authorList>
            <person name="Spang A."/>
            <person name="Saw J.H."/>
            <person name="Jorgensen S.L."/>
            <person name="Zaremba-Niedzwiedzka K."/>
            <person name="Martijn J."/>
            <person name="Lind A.E."/>
            <person name="van Eijk R."/>
            <person name="Schleper C."/>
            <person name="Guy L."/>
            <person name="Ettema T.J."/>
        </authorList>
    </citation>
    <scope>NUCLEOTIDE SEQUENCE</scope>
</reference>
<gene>
    <name evidence="1" type="ORF">LCGC14_2149540</name>
</gene>
<comment type="caution">
    <text evidence="1">The sequence shown here is derived from an EMBL/GenBank/DDBJ whole genome shotgun (WGS) entry which is preliminary data.</text>
</comment>